<evidence type="ECO:0000313" key="3">
    <source>
        <dbReference type="Proteomes" id="UP000239757"/>
    </source>
</evidence>
<evidence type="ECO:0000256" key="1">
    <source>
        <dbReference type="SAM" id="MobiDB-lite"/>
    </source>
</evidence>
<name>A0A2P5WM22_GOSBA</name>
<accession>A0A2P5WM22</accession>
<evidence type="ECO:0000313" key="2">
    <source>
        <dbReference type="EMBL" id="PPR92127.1"/>
    </source>
</evidence>
<reference evidence="2 3" key="1">
    <citation type="submission" date="2015-01" db="EMBL/GenBank/DDBJ databases">
        <title>Genome of allotetraploid Gossypium barbadense reveals genomic plasticity and fiber elongation in cotton evolution.</title>
        <authorList>
            <person name="Chen X."/>
            <person name="Liu X."/>
            <person name="Zhao B."/>
            <person name="Zheng H."/>
            <person name="Hu Y."/>
            <person name="Lu G."/>
            <person name="Yang C."/>
            <person name="Chen J."/>
            <person name="Shan C."/>
            <person name="Zhang L."/>
            <person name="Zhou Y."/>
            <person name="Wang L."/>
            <person name="Guo W."/>
            <person name="Bai Y."/>
            <person name="Ruan J."/>
            <person name="Shangguan X."/>
            <person name="Mao Y."/>
            <person name="Jiang J."/>
            <person name="Zhu Y."/>
            <person name="Lei J."/>
            <person name="Kang H."/>
            <person name="Chen S."/>
            <person name="He X."/>
            <person name="Wang R."/>
            <person name="Wang Y."/>
            <person name="Chen J."/>
            <person name="Wang L."/>
            <person name="Yu S."/>
            <person name="Wang B."/>
            <person name="Wei J."/>
            <person name="Song S."/>
            <person name="Lu X."/>
            <person name="Gao Z."/>
            <person name="Gu W."/>
            <person name="Deng X."/>
            <person name="Ma D."/>
            <person name="Wang S."/>
            <person name="Liang W."/>
            <person name="Fang L."/>
            <person name="Cai C."/>
            <person name="Zhu X."/>
            <person name="Zhou B."/>
            <person name="Zhang Y."/>
            <person name="Chen Z."/>
            <person name="Xu S."/>
            <person name="Zhu R."/>
            <person name="Wang S."/>
            <person name="Zhang T."/>
            <person name="Zhao G."/>
        </authorList>
    </citation>
    <scope>NUCLEOTIDE SEQUENCE [LARGE SCALE GENOMIC DNA]</scope>
    <source>
        <strain evidence="3">cv. Xinhai21</strain>
        <tissue evidence="2">Leaf</tissue>
    </source>
</reference>
<proteinExistence type="predicted"/>
<organism evidence="2 3">
    <name type="scientific">Gossypium barbadense</name>
    <name type="common">Sea Island cotton</name>
    <name type="synonym">Hibiscus barbadensis</name>
    <dbReference type="NCBI Taxonomy" id="3634"/>
    <lineage>
        <taxon>Eukaryota</taxon>
        <taxon>Viridiplantae</taxon>
        <taxon>Streptophyta</taxon>
        <taxon>Embryophyta</taxon>
        <taxon>Tracheophyta</taxon>
        <taxon>Spermatophyta</taxon>
        <taxon>Magnoliopsida</taxon>
        <taxon>eudicotyledons</taxon>
        <taxon>Gunneridae</taxon>
        <taxon>Pentapetalae</taxon>
        <taxon>rosids</taxon>
        <taxon>malvids</taxon>
        <taxon>Malvales</taxon>
        <taxon>Malvaceae</taxon>
        <taxon>Malvoideae</taxon>
        <taxon>Gossypium</taxon>
    </lineage>
</organism>
<dbReference type="EMBL" id="KZ667135">
    <property type="protein sequence ID" value="PPR92127.1"/>
    <property type="molecule type" value="Genomic_DNA"/>
</dbReference>
<dbReference type="AlphaFoldDB" id="A0A2P5WM22"/>
<gene>
    <name evidence="2" type="ORF">GOBAR_AA28543</name>
</gene>
<sequence length="199" mass="22007">MFPLAVFPRALGRTFPDTSGPTFNCGAMHQLATTVMMNYDDPGTVQFRLGSAGTLWPLARPPTILAAPRHQFSHIPEYRLVQSTEEEAYEDIPDDVSPQHEDPPTQPPPPSRPVHAAATSYVGISECLTRFEQYCFQRFANIDATLQQICQHLHISSPVPPREPSSDEDFAWLGPGDALTSAGRKIWVDHGPKRLCAVS</sequence>
<dbReference type="Proteomes" id="UP000239757">
    <property type="component" value="Unassembled WGS sequence"/>
</dbReference>
<protein>
    <submittedName>
        <fullName evidence="2">Uncharacterized protein</fullName>
    </submittedName>
</protein>
<feature type="region of interest" description="Disordered" evidence="1">
    <location>
        <begin position="86"/>
        <end position="115"/>
    </location>
</feature>